<organism evidence="2 3">
    <name type="scientific">Carnobacterium maltaromaticum LMA28</name>
    <dbReference type="NCBI Taxonomy" id="1234679"/>
    <lineage>
        <taxon>Bacteria</taxon>
        <taxon>Bacillati</taxon>
        <taxon>Bacillota</taxon>
        <taxon>Bacilli</taxon>
        <taxon>Lactobacillales</taxon>
        <taxon>Carnobacteriaceae</taxon>
        <taxon>Carnobacterium</taxon>
    </lineage>
</organism>
<evidence type="ECO:0000313" key="2">
    <source>
        <dbReference type="EMBL" id="CCO10883.2"/>
    </source>
</evidence>
<keyword evidence="3" id="KW-1185">Reference proteome</keyword>
<dbReference type="Gene3D" id="1.10.1760.20">
    <property type="match status" value="1"/>
</dbReference>
<proteinExistence type="predicted"/>
<dbReference type="KEGG" id="cml:BN424_1442"/>
<name>K8EGE9_CARML</name>
<dbReference type="Proteomes" id="UP000000212">
    <property type="component" value="Chromosome"/>
</dbReference>
<feature type="transmembrane region" description="Helical" evidence="1">
    <location>
        <begin position="162"/>
        <end position="183"/>
    </location>
</feature>
<keyword evidence="1" id="KW-1133">Transmembrane helix</keyword>
<dbReference type="NCBIfam" id="TIGR02357">
    <property type="entry name" value="ECF_ThiT_YuaJ"/>
    <property type="match status" value="1"/>
</dbReference>
<dbReference type="STRING" id="1234679.BN424_1442"/>
<feature type="transmembrane region" description="Helical" evidence="1">
    <location>
        <begin position="112"/>
        <end position="130"/>
    </location>
</feature>
<evidence type="ECO:0000313" key="3">
    <source>
        <dbReference type="Proteomes" id="UP000000212"/>
    </source>
</evidence>
<dbReference type="Pfam" id="PF09515">
    <property type="entry name" value="Thia_YuaJ"/>
    <property type="match status" value="1"/>
</dbReference>
<sequence length="203" mass="22206">MLSKNLGVWIEGTIIAALAMALSFIPIDIGSSFSISLGMIPMTLYCFRRGFVPGIVASFLWGVLHFVVGKVYFLSVPQVLIEYLFAFLFIGFAGLFAKNVQLAIQNNSRKDWMKWIIIGTLVGTVARYFWHFVAGVVFWGEFAFGGMSPVVFSLVMNGASGLATAIATIMVLSILAVKAPALFVPKDSRFLLKGARSTFLNSK</sequence>
<evidence type="ECO:0000256" key="1">
    <source>
        <dbReference type="SAM" id="Phobius"/>
    </source>
</evidence>
<feature type="transmembrane region" description="Helical" evidence="1">
    <location>
        <begin position="6"/>
        <end position="29"/>
    </location>
</feature>
<dbReference type="eggNOG" id="COG3859">
    <property type="taxonomic scope" value="Bacteria"/>
</dbReference>
<keyword evidence="1" id="KW-0812">Transmembrane</keyword>
<keyword evidence="1" id="KW-0472">Membrane</keyword>
<dbReference type="HOGENOM" id="CLU_090959_2_0_9"/>
<dbReference type="GO" id="GO:0015234">
    <property type="term" value="F:thiamine transmembrane transporter activity"/>
    <property type="evidence" value="ECO:0007669"/>
    <property type="project" value="InterPro"/>
</dbReference>
<dbReference type="EMBL" id="HE999757">
    <property type="protein sequence ID" value="CCO10883.2"/>
    <property type="molecule type" value="Genomic_DNA"/>
</dbReference>
<dbReference type="AlphaFoldDB" id="K8EGE9"/>
<dbReference type="InterPro" id="IPR012651">
    <property type="entry name" value="Thia_Transptr_ThiT"/>
</dbReference>
<reference evidence="3" key="1">
    <citation type="journal article" date="2013" name="Genome Announc.">
        <title>Complete Chromosome Sequence of Carnobacterium maltaromaticum LMA 28.</title>
        <authorList>
            <person name="Cailliez-Grimal C."/>
            <person name="Chaillou S."/>
            <person name="Anba-Mondoloni J."/>
            <person name="Loux V."/>
            <person name="Afzal M.I."/>
            <person name="Rahman A."/>
            <person name="Kergourlay G."/>
            <person name="Champomier-Verges M.C."/>
            <person name="Zagorec M."/>
            <person name="Dalgaard P."/>
            <person name="Leisner J.J."/>
            <person name="Prevost H."/>
            <person name="Revol-Junelles A.M."/>
            <person name="Borges F."/>
        </authorList>
    </citation>
    <scope>NUCLEOTIDE SEQUENCE</scope>
    <source>
        <strain evidence="3">LMA28</strain>
    </source>
</reference>
<accession>K8EGE9</accession>
<feature type="transmembrane region" description="Helical" evidence="1">
    <location>
        <begin position="50"/>
        <end position="68"/>
    </location>
</feature>
<protein>
    <submittedName>
        <fullName evidence="2">Thiamine transporter family protein</fullName>
    </submittedName>
</protein>
<gene>
    <name evidence="2" type="ORF">BN424_1442</name>
</gene>
<feature type="transmembrane region" description="Helical" evidence="1">
    <location>
        <begin position="80"/>
        <end position="100"/>
    </location>
</feature>
<dbReference type="GO" id="GO:0005886">
    <property type="term" value="C:plasma membrane"/>
    <property type="evidence" value="ECO:0007669"/>
    <property type="project" value="InterPro"/>
</dbReference>